<protein>
    <submittedName>
        <fullName evidence="2">Glutamine amidotransferase</fullName>
    </submittedName>
</protein>
<keyword evidence="3" id="KW-1185">Reference proteome</keyword>
<dbReference type="PANTHER" id="PTHR43130:SF2">
    <property type="entry name" value="DJ-1_PFPI DOMAIN-CONTAINING PROTEIN"/>
    <property type="match status" value="1"/>
</dbReference>
<dbReference type="RefSeq" id="WP_189052808.1">
    <property type="nucleotide sequence ID" value="NZ_BMMK01000001.1"/>
</dbReference>
<dbReference type="CDD" id="cd03139">
    <property type="entry name" value="GATase1_PfpI_2"/>
    <property type="match status" value="1"/>
</dbReference>
<feature type="domain" description="DJ-1/PfpI" evidence="1">
    <location>
        <begin position="3"/>
        <end position="163"/>
    </location>
</feature>
<dbReference type="Pfam" id="PF01965">
    <property type="entry name" value="DJ-1_PfpI"/>
    <property type="match status" value="1"/>
</dbReference>
<dbReference type="SUPFAM" id="SSF52317">
    <property type="entry name" value="Class I glutamine amidotransferase-like"/>
    <property type="match status" value="1"/>
</dbReference>
<reference evidence="2" key="2">
    <citation type="submission" date="2020-09" db="EMBL/GenBank/DDBJ databases">
        <authorList>
            <person name="Sun Q."/>
            <person name="Zhou Y."/>
        </authorList>
    </citation>
    <scope>NUCLEOTIDE SEQUENCE</scope>
    <source>
        <strain evidence="2">CGMCC 4.5737</strain>
    </source>
</reference>
<dbReference type="EMBL" id="BMMK01000001">
    <property type="protein sequence ID" value="GGM33486.1"/>
    <property type="molecule type" value="Genomic_DNA"/>
</dbReference>
<dbReference type="Gene3D" id="3.40.50.880">
    <property type="match status" value="1"/>
</dbReference>
<keyword evidence="2" id="KW-0315">Glutamine amidotransferase</keyword>
<evidence type="ECO:0000313" key="2">
    <source>
        <dbReference type="EMBL" id="GGM33486.1"/>
    </source>
</evidence>
<proteinExistence type="predicted"/>
<name>A0A8J3FSB1_9PSEU</name>
<evidence type="ECO:0000313" key="3">
    <source>
        <dbReference type="Proteomes" id="UP000637578"/>
    </source>
</evidence>
<dbReference type="InterPro" id="IPR002818">
    <property type="entry name" value="DJ-1/PfpI"/>
</dbReference>
<gene>
    <name evidence="2" type="ORF">GCM10012275_01170</name>
</gene>
<evidence type="ECO:0000259" key="1">
    <source>
        <dbReference type="Pfam" id="PF01965"/>
    </source>
</evidence>
<organism evidence="2 3">
    <name type="scientific">Longimycelium tulufanense</name>
    <dbReference type="NCBI Taxonomy" id="907463"/>
    <lineage>
        <taxon>Bacteria</taxon>
        <taxon>Bacillati</taxon>
        <taxon>Actinomycetota</taxon>
        <taxon>Actinomycetes</taxon>
        <taxon>Pseudonocardiales</taxon>
        <taxon>Pseudonocardiaceae</taxon>
        <taxon>Longimycelium</taxon>
    </lineage>
</organism>
<dbReference type="InterPro" id="IPR052158">
    <property type="entry name" value="INH-QAR"/>
</dbReference>
<dbReference type="Proteomes" id="UP000637578">
    <property type="component" value="Unassembled WGS sequence"/>
</dbReference>
<accession>A0A8J3FSB1</accession>
<dbReference type="InterPro" id="IPR029062">
    <property type="entry name" value="Class_I_gatase-like"/>
</dbReference>
<reference evidence="2" key="1">
    <citation type="journal article" date="2014" name="Int. J. Syst. Evol. Microbiol.">
        <title>Complete genome sequence of Corynebacterium casei LMG S-19264T (=DSM 44701T), isolated from a smear-ripened cheese.</title>
        <authorList>
            <consortium name="US DOE Joint Genome Institute (JGI-PGF)"/>
            <person name="Walter F."/>
            <person name="Albersmeier A."/>
            <person name="Kalinowski J."/>
            <person name="Ruckert C."/>
        </authorList>
    </citation>
    <scope>NUCLEOTIDE SEQUENCE</scope>
    <source>
        <strain evidence="2">CGMCC 4.5737</strain>
    </source>
</reference>
<sequence>MLVVIPLFPDFTALDAVGPYEVFRLLPGTEVVLVAACPGAVRADSRKLALTADRAFDEIDSCDVLVVPGGPGSRKPPDALVRWLQKVHPTTRWTTSVCTGALILGKAGILRGGMTATTHWAAADLLRAFGVEYSTERVVFQDKHRVATGAGVTSGIDFALTLAARLADEETAQAIQLVLQYDPQPPFDAGDPGRATPAVRERALDILHHLVPAVGLTGPTSGA</sequence>
<dbReference type="GO" id="GO:0006355">
    <property type="term" value="P:regulation of DNA-templated transcription"/>
    <property type="evidence" value="ECO:0007669"/>
    <property type="project" value="TreeGrafter"/>
</dbReference>
<comment type="caution">
    <text evidence="2">The sequence shown here is derived from an EMBL/GenBank/DDBJ whole genome shotgun (WGS) entry which is preliminary data.</text>
</comment>
<dbReference type="AlphaFoldDB" id="A0A8J3FSB1"/>
<dbReference type="PANTHER" id="PTHR43130">
    <property type="entry name" value="ARAC-FAMILY TRANSCRIPTIONAL REGULATOR"/>
    <property type="match status" value="1"/>
</dbReference>